<dbReference type="GO" id="GO:0003676">
    <property type="term" value="F:nucleic acid binding"/>
    <property type="evidence" value="ECO:0007669"/>
    <property type="project" value="InterPro"/>
</dbReference>
<keyword evidence="8" id="KW-1185">Reference proteome</keyword>
<comment type="caution">
    <text evidence="7">The sequence shown here is derived from an EMBL/GenBank/DDBJ whole genome shotgun (WGS) entry which is preliminary data.</text>
</comment>
<evidence type="ECO:0000259" key="6">
    <source>
        <dbReference type="PROSITE" id="PS51192"/>
    </source>
</evidence>
<dbReference type="InterPro" id="IPR014001">
    <property type="entry name" value="Helicase_ATP-bd"/>
</dbReference>
<name>A0A366B4M6_9FLAO</name>
<evidence type="ECO:0000256" key="1">
    <source>
        <dbReference type="ARBA" id="ARBA00022741"/>
    </source>
</evidence>
<accession>A0A366B4M6</accession>
<protein>
    <submittedName>
        <fullName evidence="7">RNA helicase</fullName>
    </submittedName>
</protein>
<feature type="region of interest" description="Disordered" evidence="5">
    <location>
        <begin position="198"/>
        <end position="242"/>
    </location>
</feature>
<proteinExistence type="predicted"/>
<gene>
    <name evidence="7" type="ORF">DR980_02070</name>
</gene>
<dbReference type="Proteomes" id="UP000253676">
    <property type="component" value="Unassembled WGS sequence"/>
</dbReference>
<reference evidence="7 8" key="1">
    <citation type="submission" date="2018-07" db="EMBL/GenBank/DDBJ databases">
        <title>Complete genome sequence of Flavobacterium psychrolimnae LMG 22018.</title>
        <authorList>
            <person name="Kim D.-U."/>
        </authorList>
    </citation>
    <scope>NUCLEOTIDE SEQUENCE [LARGE SCALE GENOMIC DNA]</scope>
    <source>
        <strain evidence="7 8">LMG 22018</strain>
    </source>
</reference>
<dbReference type="InterPro" id="IPR050079">
    <property type="entry name" value="DEAD_box_RNA_helicase"/>
</dbReference>
<dbReference type="InterPro" id="IPR027417">
    <property type="entry name" value="P-loop_NTPase"/>
</dbReference>
<dbReference type="GO" id="GO:0016787">
    <property type="term" value="F:hydrolase activity"/>
    <property type="evidence" value="ECO:0007669"/>
    <property type="project" value="UniProtKB-KW"/>
</dbReference>
<keyword evidence="2" id="KW-0378">Hydrolase</keyword>
<dbReference type="InterPro" id="IPR011545">
    <property type="entry name" value="DEAD/DEAH_box_helicase_dom"/>
</dbReference>
<keyword evidence="4" id="KW-0067">ATP-binding</keyword>
<dbReference type="GO" id="GO:0005829">
    <property type="term" value="C:cytosol"/>
    <property type="evidence" value="ECO:0007669"/>
    <property type="project" value="TreeGrafter"/>
</dbReference>
<dbReference type="Pfam" id="PF00270">
    <property type="entry name" value="DEAD"/>
    <property type="match status" value="1"/>
</dbReference>
<keyword evidence="3 7" id="KW-0347">Helicase</keyword>
<dbReference type="Gene3D" id="3.40.50.300">
    <property type="entry name" value="P-loop containing nucleotide triphosphate hydrolases"/>
    <property type="match status" value="1"/>
</dbReference>
<organism evidence="7 8">
    <name type="scientific">Flavobacterium psychrolimnae</name>
    <dbReference type="NCBI Taxonomy" id="249351"/>
    <lineage>
        <taxon>Bacteria</taxon>
        <taxon>Pseudomonadati</taxon>
        <taxon>Bacteroidota</taxon>
        <taxon>Flavobacteriia</taxon>
        <taxon>Flavobacteriales</taxon>
        <taxon>Flavobacteriaceae</taxon>
        <taxon>Flavobacterium</taxon>
    </lineage>
</organism>
<evidence type="ECO:0000256" key="5">
    <source>
        <dbReference type="SAM" id="MobiDB-lite"/>
    </source>
</evidence>
<feature type="domain" description="Helicase ATP-binding" evidence="6">
    <location>
        <begin position="30"/>
        <end position="200"/>
    </location>
</feature>
<dbReference type="SMART" id="SM00487">
    <property type="entry name" value="DEXDc"/>
    <property type="match status" value="1"/>
</dbReference>
<evidence type="ECO:0000313" key="7">
    <source>
        <dbReference type="EMBL" id="RBN51966.1"/>
    </source>
</evidence>
<dbReference type="SUPFAM" id="SSF52540">
    <property type="entry name" value="P-loop containing nucleoside triphosphate hydrolases"/>
    <property type="match status" value="1"/>
</dbReference>
<dbReference type="PANTHER" id="PTHR47959:SF1">
    <property type="entry name" value="ATP-DEPENDENT RNA HELICASE DBPA"/>
    <property type="match status" value="1"/>
</dbReference>
<evidence type="ECO:0000256" key="2">
    <source>
        <dbReference type="ARBA" id="ARBA00022801"/>
    </source>
</evidence>
<dbReference type="AlphaFoldDB" id="A0A366B4M6"/>
<dbReference type="GO" id="GO:0005524">
    <property type="term" value="F:ATP binding"/>
    <property type="evidence" value="ECO:0007669"/>
    <property type="project" value="UniProtKB-KW"/>
</dbReference>
<dbReference type="GO" id="GO:0003724">
    <property type="term" value="F:RNA helicase activity"/>
    <property type="evidence" value="ECO:0007669"/>
    <property type="project" value="TreeGrafter"/>
</dbReference>
<dbReference type="OrthoDB" id="1118340at2"/>
<evidence type="ECO:0000256" key="4">
    <source>
        <dbReference type="ARBA" id="ARBA00022840"/>
    </source>
</evidence>
<evidence type="ECO:0000313" key="8">
    <source>
        <dbReference type="Proteomes" id="UP000253676"/>
    </source>
</evidence>
<dbReference type="PROSITE" id="PS51192">
    <property type="entry name" value="HELICASE_ATP_BIND_1"/>
    <property type="match status" value="1"/>
</dbReference>
<dbReference type="RefSeq" id="WP_113633583.1">
    <property type="nucleotide sequence ID" value="NZ_QNUX01000001.1"/>
</dbReference>
<sequence>MKLKKINEELQQALIENGLTEANAMQKETFSTMKSGSDCIIIAPKGSGKSTTIVLNVIQRLAGATEESPRALIIVEDKAKVLEMESLFEKYGKNSNLEVYGVHDKGDMEYDKNYISSGIDVLIGTPNKLSEMFTTAGFNVNRLKMFILDDADPILKLRHETKIMRISNSIVRTQRIIFSEQLTERIEVLAEKMLEEPYEFDFDGEDEDEDDEDFEEEINLEADADEDFEEEELEGDEENGTK</sequence>
<keyword evidence="1" id="KW-0547">Nucleotide-binding</keyword>
<evidence type="ECO:0000256" key="3">
    <source>
        <dbReference type="ARBA" id="ARBA00022806"/>
    </source>
</evidence>
<dbReference type="EMBL" id="QNUX01000001">
    <property type="protein sequence ID" value="RBN51966.1"/>
    <property type="molecule type" value="Genomic_DNA"/>
</dbReference>
<dbReference type="PANTHER" id="PTHR47959">
    <property type="entry name" value="ATP-DEPENDENT RNA HELICASE RHLE-RELATED"/>
    <property type="match status" value="1"/>
</dbReference>